<dbReference type="InterPro" id="IPR024654">
    <property type="entry name" value="Calcineurin-like_PHP_lpxH"/>
</dbReference>
<evidence type="ECO:0000256" key="2">
    <source>
        <dbReference type="RuleBase" id="RU362039"/>
    </source>
</evidence>
<comment type="similarity">
    <text evidence="1 2">Belongs to the metallophosphoesterase superfamily. YfcE family.</text>
</comment>
<comment type="caution">
    <text evidence="4">The sequence shown here is derived from an EMBL/GenBank/DDBJ whole genome shotgun (WGS) entry which is preliminary data.</text>
</comment>
<name>A0ABQ4KDB3_9BACI</name>
<evidence type="ECO:0000259" key="3">
    <source>
        <dbReference type="Pfam" id="PF12850"/>
    </source>
</evidence>
<feature type="domain" description="Calcineurin-like phosphoesterase" evidence="3">
    <location>
        <begin position="1"/>
        <end position="145"/>
    </location>
</feature>
<dbReference type="PANTHER" id="PTHR11124">
    <property type="entry name" value="VACUOLAR SORTING PROTEIN VPS29"/>
    <property type="match status" value="1"/>
</dbReference>
<keyword evidence="5" id="KW-1185">Reference proteome</keyword>
<reference evidence="4 5" key="1">
    <citation type="submission" date="2021-03" db="EMBL/GenBank/DDBJ databases">
        <title>Antimicrobial resistance genes in bacteria isolated from Japanese honey, and their potential for conferring macrolide and lincosamide resistance in the American foulbrood pathogen Paenibacillus larvae.</title>
        <authorList>
            <person name="Okamoto M."/>
            <person name="Kumagai M."/>
            <person name="Kanamori H."/>
            <person name="Takamatsu D."/>
        </authorList>
    </citation>
    <scope>NUCLEOTIDE SEQUENCE [LARGE SCALE GENOMIC DNA]</scope>
    <source>
        <strain evidence="4 5">J8TS2</strain>
    </source>
</reference>
<dbReference type="CDD" id="cd00841">
    <property type="entry name" value="MPP_YfcE"/>
    <property type="match status" value="1"/>
</dbReference>
<gene>
    <name evidence="4" type="ORF">J8TS2_02720</name>
</gene>
<dbReference type="EC" id="3.1.4.-" evidence="2"/>
<protein>
    <recommendedName>
        <fullName evidence="2">Phosphoesterase</fullName>
        <ecNumber evidence="2">3.1.4.-</ecNumber>
    </recommendedName>
</protein>
<dbReference type="RefSeq" id="WP_212965026.1">
    <property type="nucleotide sequence ID" value="NZ_BORB01000001.1"/>
</dbReference>
<dbReference type="EMBL" id="BORB01000001">
    <property type="protein sequence ID" value="GIN55953.1"/>
    <property type="molecule type" value="Genomic_DNA"/>
</dbReference>
<dbReference type="Pfam" id="PF12850">
    <property type="entry name" value="Metallophos_2"/>
    <property type="match status" value="1"/>
</dbReference>
<accession>A0ABQ4KDB3</accession>
<proteinExistence type="inferred from homology"/>
<evidence type="ECO:0000313" key="4">
    <source>
        <dbReference type="EMBL" id="GIN55953.1"/>
    </source>
</evidence>
<comment type="cofactor">
    <cofactor evidence="2">
        <name>a divalent metal cation</name>
        <dbReference type="ChEBI" id="CHEBI:60240"/>
    </cofactor>
</comment>
<sequence length="166" mass="19047">MKLLIVSDSHGDRSMIKTLKNRYENDVDALIHCGDSELRAVDPVLEGFHVVRGNCDLDQRFPDELLLDVQGYKIFTTHGHLFQIKSSLLNLAYRAKELEADFVFFGHSHLLGVEKIEGILFLNPGSILLPRGGNERTYAILEQDDTCTVRFFNDQHEELKSLRREF</sequence>
<dbReference type="InterPro" id="IPR029052">
    <property type="entry name" value="Metallo-depent_PP-like"/>
</dbReference>
<dbReference type="Gene3D" id="3.60.21.10">
    <property type="match status" value="1"/>
</dbReference>
<evidence type="ECO:0000256" key="1">
    <source>
        <dbReference type="ARBA" id="ARBA00008950"/>
    </source>
</evidence>
<dbReference type="NCBIfam" id="TIGR00040">
    <property type="entry name" value="yfcE"/>
    <property type="match status" value="1"/>
</dbReference>
<keyword evidence="2" id="KW-0479">Metal-binding</keyword>
<evidence type="ECO:0000313" key="5">
    <source>
        <dbReference type="Proteomes" id="UP000679950"/>
    </source>
</evidence>
<dbReference type="InterPro" id="IPR041802">
    <property type="entry name" value="MPP_YfcE"/>
</dbReference>
<dbReference type="InterPro" id="IPR000979">
    <property type="entry name" value="Phosphodiesterase_MJ0936/Vps29"/>
</dbReference>
<dbReference type="Proteomes" id="UP000679950">
    <property type="component" value="Unassembled WGS sequence"/>
</dbReference>
<organism evidence="4 5">
    <name type="scientific">Lederbergia ruris</name>
    <dbReference type="NCBI Taxonomy" id="217495"/>
    <lineage>
        <taxon>Bacteria</taxon>
        <taxon>Bacillati</taxon>
        <taxon>Bacillota</taxon>
        <taxon>Bacilli</taxon>
        <taxon>Bacillales</taxon>
        <taxon>Bacillaceae</taxon>
        <taxon>Lederbergia</taxon>
    </lineage>
</organism>
<dbReference type="SUPFAM" id="SSF56300">
    <property type="entry name" value="Metallo-dependent phosphatases"/>
    <property type="match status" value="1"/>
</dbReference>